<sequence length="676" mass="77645">MKLIKFRIKDFRSIEDSTWIDCGEVTNIIGVNESGKSNSLIALWKLNPARDGEINLIEDLPRNKYAEWRNNYKNIIFIETYFELDDDLCKKLSELTLHSEEEFKILYLARKYNGHYIYQFKDEKSVEKCSLLDIINEISKISNQLNKDEYSNIFVLLDKIKNTDDNGIDYSKYEELSAYKKQLVDTLNNYETIGDIFSDLLGLLDLVIEKIKIKPINKIEEVWNLLRDELPTFVYYSNYGNLDSEIFLPHVVQNLNRTDISGIAAAKARTLKVLFEFINLNPDEILQLGRDNQSLSEGEINEYAKRKAERQILLSSASAKLTDNFKRWWKQGNYLFDLQVDGNFFKIWVSDNLRPEKISLDNRSTGLQWFLSFYLTFLVETKESLKNSILLLDEAGLSLHPLAQKDLLAFFRGLSQDNQIIHTTHSPFLVDTENIDNVKLAYVDNTGHTVLSNDLRANTDPKKDKSIYAVHAALGLTVSDVLLHGCQPVIVEGASDQYYLHAIKAFLIANKKINPQKEIVFIPSGGVKGVRSLASLLSSTGELPFVILDSDESGKSFKNNLLKDVYKDEQKKIISIGEILDRDNVEIEDMIPYNCLSKGINKLFKDLDEFDFEDDIYNKNEPLIPQLEHIADEKNIVLPNGYKVELAKLAKKKISDIDDNSDYVNSWIELFNKIIC</sequence>
<dbReference type="RefSeq" id="WP_119982196.1">
    <property type="nucleotide sequence ID" value="NZ_QXZZ01000013.1"/>
</dbReference>
<evidence type="ECO:0000259" key="1">
    <source>
        <dbReference type="Pfam" id="PF13175"/>
    </source>
</evidence>
<dbReference type="EMBL" id="QXZZ01000013">
    <property type="protein sequence ID" value="RJY51035.1"/>
    <property type="molecule type" value="Genomic_DNA"/>
</dbReference>
<dbReference type="GO" id="GO:0004519">
    <property type="term" value="F:endonuclease activity"/>
    <property type="evidence" value="ECO:0007669"/>
    <property type="project" value="UniProtKB-KW"/>
</dbReference>
<comment type="caution">
    <text evidence="2">The sequence shown here is derived from an EMBL/GenBank/DDBJ whole genome shotgun (WGS) entry which is preliminary data.</text>
</comment>
<keyword evidence="2" id="KW-0255">Endonuclease</keyword>
<gene>
    <name evidence="2" type="ORF">D2965_02445</name>
</gene>
<feature type="domain" description="Endonuclease GajA/Old nuclease/RecF-like AAA" evidence="1">
    <location>
        <begin position="1"/>
        <end position="430"/>
    </location>
</feature>
<evidence type="ECO:0000313" key="3">
    <source>
        <dbReference type="Proteomes" id="UP000277803"/>
    </source>
</evidence>
<reference evidence="2 3" key="1">
    <citation type="submission" date="2018-09" db="EMBL/GenBank/DDBJ databases">
        <title>Genome sequence of Veillonella atypica isolated from periodontal Korean patients.</title>
        <authorList>
            <person name="Lee J.-H."/>
            <person name="Moon J.-H."/>
            <person name="Shin S.-Y."/>
        </authorList>
    </citation>
    <scope>NUCLEOTIDE SEQUENCE [LARGE SCALE GENOMIC DNA]</scope>
    <source>
        <strain evidence="2 3">KHUD_V1</strain>
    </source>
</reference>
<keyword evidence="2" id="KW-0378">Hydrolase</keyword>
<protein>
    <submittedName>
        <fullName evidence="2">OLD family endonuclease</fullName>
    </submittedName>
</protein>
<keyword evidence="2" id="KW-0540">Nuclease</keyword>
<name>A0A3A6W8Q6_9FIRM</name>
<dbReference type="CDD" id="cd00267">
    <property type="entry name" value="ABC_ATPase"/>
    <property type="match status" value="1"/>
</dbReference>
<evidence type="ECO:0000313" key="2">
    <source>
        <dbReference type="EMBL" id="RJY51035.1"/>
    </source>
</evidence>
<organism evidence="2 3">
    <name type="scientific">Veillonella atypica</name>
    <dbReference type="NCBI Taxonomy" id="39777"/>
    <lineage>
        <taxon>Bacteria</taxon>
        <taxon>Bacillati</taxon>
        <taxon>Bacillota</taxon>
        <taxon>Negativicutes</taxon>
        <taxon>Veillonellales</taxon>
        <taxon>Veillonellaceae</taxon>
        <taxon>Veillonella</taxon>
    </lineage>
</organism>
<dbReference type="Gene3D" id="3.40.50.300">
    <property type="entry name" value="P-loop containing nucleotide triphosphate hydrolases"/>
    <property type="match status" value="2"/>
</dbReference>
<dbReference type="SUPFAM" id="SSF52540">
    <property type="entry name" value="P-loop containing nucleoside triphosphate hydrolases"/>
    <property type="match status" value="1"/>
</dbReference>
<dbReference type="Pfam" id="PF13175">
    <property type="entry name" value="AAA_15"/>
    <property type="match status" value="1"/>
</dbReference>
<dbReference type="Proteomes" id="UP000277803">
    <property type="component" value="Unassembled WGS sequence"/>
</dbReference>
<dbReference type="AlphaFoldDB" id="A0A3A6W8Q6"/>
<dbReference type="InterPro" id="IPR041685">
    <property type="entry name" value="AAA_GajA/Old/RecF-like"/>
</dbReference>
<dbReference type="InterPro" id="IPR027417">
    <property type="entry name" value="P-loop_NTPase"/>
</dbReference>
<dbReference type="PANTHER" id="PTHR43581">
    <property type="entry name" value="ATP/GTP PHOSPHATASE"/>
    <property type="match status" value="1"/>
</dbReference>
<dbReference type="InterPro" id="IPR051396">
    <property type="entry name" value="Bact_Antivir_Def_Nuclease"/>
</dbReference>
<proteinExistence type="predicted"/>
<accession>A0A3A6W8Q6</accession>
<dbReference type="PANTHER" id="PTHR43581:SF3">
    <property type="entry name" value="AAA+ ATPASE DOMAIN-CONTAINING PROTEIN"/>
    <property type="match status" value="1"/>
</dbReference>